<organism evidence="11 12">
    <name type="scientific">Fusarium albosuccineum</name>
    <dbReference type="NCBI Taxonomy" id="1237068"/>
    <lineage>
        <taxon>Eukaryota</taxon>
        <taxon>Fungi</taxon>
        <taxon>Dikarya</taxon>
        <taxon>Ascomycota</taxon>
        <taxon>Pezizomycotina</taxon>
        <taxon>Sordariomycetes</taxon>
        <taxon>Hypocreomycetidae</taxon>
        <taxon>Hypocreales</taxon>
        <taxon>Nectriaceae</taxon>
        <taxon>Fusarium</taxon>
        <taxon>Fusarium decemcellulare species complex</taxon>
    </lineage>
</organism>
<feature type="region of interest" description="Disordered" evidence="9">
    <location>
        <begin position="1"/>
        <end position="26"/>
    </location>
</feature>
<feature type="domain" description="GPI inositol-deacylase PGAP1-like alpha/beta" evidence="10">
    <location>
        <begin position="70"/>
        <end position="204"/>
    </location>
</feature>
<evidence type="ECO:0000256" key="5">
    <source>
        <dbReference type="ARBA" id="ARBA00022824"/>
    </source>
</evidence>
<comment type="subcellular location">
    <subcellularLocation>
        <location evidence="8">Endoplasmic reticulum membrane</location>
    </subcellularLocation>
    <subcellularLocation>
        <location evidence="3">Membrane</location>
    </subcellularLocation>
    <subcellularLocation>
        <location evidence="2">Mitochondrion</location>
    </subcellularLocation>
</comment>
<dbReference type="AlphaFoldDB" id="A0A8H4PFZ1"/>
<keyword evidence="12" id="KW-1185">Reference proteome</keyword>
<keyword evidence="8" id="KW-0813">Transport</keyword>
<dbReference type="PANTHER" id="PTHR48182:SF2">
    <property type="entry name" value="PROTEIN SERAC1"/>
    <property type="match status" value="1"/>
</dbReference>
<dbReference type="GO" id="GO:0015031">
    <property type="term" value="P:protein transport"/>
    <property type="evidence" value="ECO:0007669"/>
    <property type="project" value="UniProtKB-KW"/>
</dbReference>
<dbReference type="Pfam" id="PF07819">
    <property type="entry name" value="PGAP1"/>
    <property type="match status" value="1"/>
</dbReference>
<dbReference type="InterPro" id="IPR052374">
    <property type="entry name" value="SERAC1"/>
</dbReference>
<evidence type="ECO:0000256" key="3">
    <source>
        <dbReference type="ARBA" id="ARBA00004370"/>
    </source>
</evidence>
<dbReference type="GO" id="GO:0005739">
    <property type="term" value="C:mitochondrion"/>
    <property type="evidence" value="ECO:0007669"/>
    <property type="project" value="UniProtKB-SubCell"/>
</dbReference>
<dbReference type="InterPro" id="IPR029058">
    <property type="entry name" value="AB_hydrolase_fold"/>
</dbReference>
<evidence type="ECO:0000256" key="9">
    <source>
        <dbReference type="SAM" id="MobiDB-lite"/>
    </source>
</evidence>
<keyword evidence="7 8" id="KW-0472">Membrane</keyword>
<feature type="compositionally biased region" description="Polar residues" evidence="9">
    <location>
        <begin position="1"/>
        <end position="10"/>
    </location>
</feature>
<dbReference type="Gene3D" id="3.40.50.1820">
    <property type="entry name" value="alpha/beta hydrolase"/>
    <property type="match status" value="1"/>
</dbReference>
<dbReference type="EC" id="3.1.-.-" evidence="8"/>
<keyword evidence="8" id="KW-0378">Hydrolase</keyword>
<comment type="similarity">
    <text evidence="8">Belongs to the GPI inositol-deacylase family.</text>
</comment>
<name>A0A8H4PFZ1_9HYPO</name>
<evidence type="ECO:0000259" key="10">
    <source>
        <dbReference type="Pfam" id="PF07819"/>
    </source>
</evidence>
<keyword evidence="8" id="KW-0653">Protein transport</keyword>
<dbReference type="PANTHER" id="PTHR48182">
    <property type="entry name" value="PROTEIN SERAC1"/>
    <property type="match status" value="1"/>
</dbReference>
<dbReference type="InterPro" id="IPR012908">
    <property type="entry name" value="PGAP1-ab_dom-like"/>
</dbReference>
<gene>
    <name evidence="11" type="ORF">FALBO_13989</name>
</gene>
<dbReference type="SUPFAM" id="SSF53474">
    <property type="entry name" value="alpha/beta-Hydrolases"/>
    <property type="match status" value="1"/>
</dbReference>
<keyword evidence="6" id="KW-0496">Mitochondrion</keyword>
<proteinExistence type="inferred from homology"/>
<dbReference type="OrthoDB" id="1658288at2759"/>
<keyword evidence="5 8" id="KW-0256">Endoplasmic reticulum</keyword>
<dbReference type="GO" id="GO:0005789">
    <property type="term" value="C:endoplasmic reticulum membrane"/>
    <property type="evidence" value="ECO:0007669"/>
    <property type="project" value="UniProtKB-SubCell"/>
</dbReference>
<comment type="caution">
    <text evidence="11">The sequence shown here is derived from an EMBL/GenBank/DDBJ whole genome shotgun (WGS) entry which is preliminary data.</text>
</comment>
<reference evidence="11 12" key="1">
    <citation type="submission" date="2020-01" db="EMBL/GenBank/DDBJ databases">
        <title>Identification and distribution of gene clusters putatively required for synthesis of sphingolipid metabolism inhibitors in phylogenetically diverse species of the filamentous fungus Fusarium.</title>
        <authorList>
            <person name="Kim H.-S."/>
            <person name="Busman M."/>
            <person name="Brown D.W."/>
            <person name="Divon H."/>
            <person name="Uhlig S."/>
            <person name="Proctor R.H."/>
        </authorList>
    </citation>
    <scope>NUCLEOTIDE SEQUENCE [LARGE SCALE GENOMIC DNA]</scope>
    <source>
        <strain evidence="11 12">NRRL 20459</strain>
    </source>
</reference>
<evidence type="ECO:0000256" key="2">
    <source>
        <dbReference type="ARBA" id="ARBA00004173"/>
    </source>
</evidence>
<sequence>MDSDAASSEQLPPGQSAPPNSRRKSKLRGLISSHRLSFPFWSERRGSDLTPQNDKGPLGLTTFHQPAQETAGTDIVFVHGLGGDSVKTWRISSNPESCWPKSWLPLEPGFERVRIHSFGFDADWRKRTGVALNIHGFAQSLLGELRNYPDIRQCNNPIMIVAHSMGGCIAKKMYILAKQDPACVDLASRIRCIFFLATPHRGSDLAGILCRILRVSGAPKPYINDLDSKSAALLELNDMFRHHAEDLRLWSFFETQPMSSFFEVPVVDKTSATLGYRNEEVSPMDANHRTVCKFHDRQDHNYRKVRNALANALELLQAEEGEHTVLITTYDISMMTIHRADLYPSAKNTDAGGLSRGQRFLRG</sequence>
<evidence type="ECO:0000256" key="1">
    <source>
        <dbReference type="ARBA" id="ARBA00003496"/>
    </source>
</evidence>
<evidence type="ECO:0000256" key="7">
    <source>
        <dbReference type="ARBA" id="ARBA00023136"/>
    </source>
</evidence>
<evidence type="ECO:0000256" key="6">
    <source>
        <dbReference type="ARBA" id="ARBA00023128"/>
    </source>
</evidence>
<dbReference type="Proteomes" id="UP000554235">
    <property type="component" value="Unassembled WGS sequence"/>
</dbReference>
<evidence type="ECO:0000256" key="4">
    <source>
        <dbReference type="ARBA" id="ARBA00015856"/>
    </source>
</evidence>
<evidence type="ECO:0000313" key="11">
    <source>
        <dbReference type="EMBL" id="KAF4459257.1"/>
    </source>
</evidence>
<dbReference type="GO" id="GO:0016788">
    <property type="term" value="F:hydrolase activity, acting on ester bonds"/>
    <property type="evidence" value="ECO:0007669"/>
    <property type="project" value="InterPro"/>
</dbReference>
<dbReference type="EMBL" id="JAADYS010002210">
    <property type="protein sequence ID" value="KAF4459257.1"/>
    <property type="molecule type" value="Genomic_DNA"/>
</dbReference>
<evidence type="ECO:0000313" key="12">
    <source>
        <dbReference type="Proteomes" id="UP000554235"/>
    </source>
</evidence>
<evidence type="ECO:0000256" key="8">
    <source>
        <dbReference type="RuleBase" id="RU365011"/>
    </source>
</evidence>
<protein>
    <recommendedName>
        <fullName evidence="4 8">GPI inositol-deacylase</fullName>
        <ecNumber evidence="8">3.1.-.-</ecNumber>
    </recommendedName>
</protein>
<accession>A0A8H4PFZ1</accession>
<comment type="function">
    <text evidence="1 8">Involved in inositol deacylation of GPI-anchored proteins which plays important roles in the quality control and ER-associated degradation of GPI-anchored proteins.</text>
</comment>